<reference evidence="4 5" key="1">
    <citation type="submission" date="2024-01" db="EMBL/GenBank/DDBJ databases">
        <title>The genome of the rayed Mediterranean limpet Patella caerulea (Linnaeus, 1758).</title>
        <authorList>
            <person name="Anh-Thu Weber A."/>
            <person name="Halstead-Nussloch G."/>
        </authorList>
    </citation>
    <scope>NUCLEOTIDE SEQUENCE [LARGE SCALE GENOMIC DNA]</scope>
    <source>
        <strain evidence="4">AATW-2023a</strain>
        <tissue evidence="4">Whole specimen</tissue>
    </source>
</reference>
<feature type="transmembrane region" description="Helical" evidence="2">
    <location>
        <begin position="6"/>
        <end position="28"/>
    </location>
</feature>
<organism evidence="4 5">
    <name type="scientific">Patella caerulea</name>
    <name type="common">Rayed Mediterranean limpet</name>
    <dbReference type="NCBI Taxonomy" id="87958"/>
    <lineage>
        <taxon>Eukaryota</taxon>
        <taxon>Metazoa</taxon>
        <taxon>Spiralia</taxon>
        <taxon>Lophotrochozoa</taxon>
        <taxon>Mollusca</taxon>
        <taxon>Gastropoda</taxon>
        <taxon>Patellogastropoda</taxon>
        <taxon>Patelloidea</taxon>
        <taxon>Patellidae</taxon>
        <taxon>Patella</taxon>
    </lineage>
</organism>
<feature type="region of interest" description="Disordered" evidence="1">
    <location>
        <begin position="501"/>
        <end position="526"/>
    </location>
</feature>
<dbReference type="Pfam" id="PF03067">
    <property type="entry name" value="LPMO_10"/>
    <property type="match status" value="1"/>
</dbReference>
<sequence>MRGCAYVVVLFTLIIECLIVPQFTYGMVRMIEPLQRSSLWRRGEPGSARNIQDGDLNCGGFERQWIQNDGCCGVCGDPCDGVRENEFGGRYAQNIIASKYFQGATIPVTIVRTNQQSLGYFEFRICEPPENQAVTQECLNRNLLQIQESDFATQFYPGSGGQTFQLNVKLPPDLFCTRCILQFKYNTGYRSPEASSGCDCLGCGQQEQFFNCADVSIERDVSYIPSSTSQDSNTPMISSTKPQILLSSSSSLLISTLSLYSVTSSLPSSASLSVEPCVCSNLSAVVTVTVNSCTVDPITIRESITSSSDLIVESTSLQTDTIYSSTQFYPSPTSEVTPLSQTSSISDILPSSALIDESTIKLSTSLQTDTPTRLYSSTIPEATTLSTIHTTGSDMFTVTGGSSQTASFQVEVATTPKPVDQTPNLSFQLLNNLLRLVKKLKAQYVVIFENGVKTASTYTTTVCPTPSIPVSTTVVTVTETVAITVSVTPVVSNPAPVQSIIPTPVTSTNSPPTTSAPKTTTPRPNTPLTCSPITQTLKCYSIYSSVTDTWCNDNCRRKFCPPYFCYCVCREKPVVITTPVPRILCRSITAGVSDVYCFNNCRLGYCPAGYCECRFATKK</sequence>
<evidence type="ECO:0000259" key="3">
    <source>
        <dbReference type="Pfam" id="PF03067"/>
    </source>
</evidence>
<evidence type="ECO:0000313" key="5">
    <source>
        <dbReference type="Proteomes" id="UP001347796"/>
    </source>
</evidence>
<dbReference type="InterPro" id="IPR004302">
    <property type="entry name" value="Cellulose/chitin-bd_N"/>
</dbReference>
<evidence type="ECO:0000256" key="1">
    <source>
        <dbReference type="SAM" id="MobiDB-lite"/>
    </source>
</evidence>
<dbReference type="Proteomes" id="UP001347796">
    <property type="component" value="Unassembled WGS sequence"/>
</dbReference>
<feature type="compositionally biased region" description="Low complexity" evidence="1">
    <location>
        <begin position="502"/>
        <end position="523"/>
    </location>
</feature>
<evidence type="ECO:0000256" key="2">
    <source>
        <dbReference type="SAM" id="Phobius"/>
    </source>
</evidence>
<proteinExistence type="predicted"/>
<keyword evidence="2" id="KW-1133">Transmembrane helix</keyword>
<gene>
    <name evidence="4" type="ORF">SNE40_007093</name>
</gene>
<keyword evidence="2" id="KW-0472">Membrane</keyword>
<feature type="domain" description="Chitin-binding type-4" evidence="3">
    <location>
        <begin position="55"/>
        <end position="215"/>
    </location>
</feature>
<dbReference type="EMBL" id="JAZGQO010000006">
    <property type="protein sequence ID" value="KAK6184663.1"/>
    <property type="molecule type" value="Genomic_DNA"/>
</dbReference>
<accession>A0AAN8PUH8</accession>
<comment type="caution">
    <text evidence="4">The sequence shown here is derived from an EMBL/GenBank/DDBJ whole genome shotgun (WGS) entry which is preliminary data.</text>
</comment>
<protein>
    <recommendedName>
        <fullName evidence="3">Chitin-binding type-4 domain-containing protein</fullName>
    </recommendedName>
</protein>
<keyword evidence="5" id="KW-1185">Reference proteome</keyword>
<keyword evidence="2" id="KW-0812">Transmembrane</keyword>
<evidence type="ECO:0000313" key="4">
    <source>
        <dbReference type="EMBL" id="KAK6184663.1"/>
    </source>
</evidence>
<name>A0AAN8PUH8_PATCE</name>
<dbReference type="AlphaFoldDB" id="A0AAN8PUH8"/>